<dbReference type="GO" id="GO:0016757">
    <property type="term" value="F:glycosyltransferase activity"/>
    <property type="evidence" value="ECO:0007669"/>
    <property type="project" value="UniProtKB-KW"/>
</dbReference>
<dbReference type="SUPFAM" id="SSF53448">
    <property type="entry name" value="Nucleotide-diphospho-sugar transferases"/>
    <property type="match status" value="1"/>
</dbReference>
<dbReference type="GeneID" id="35121385"/>
<dbReference type="AlphaFoldDB" id="A0A2H4VCK7"/>
<dbReference type="RefSeq" id="WP_100905798.1">
    <property type="nucleotide sequence ID" value="NZ_CP017766.1"/>
</dbReference>
<evidence type="ECO:0000256" key="4">
    <source>
        <dbReference type="SAM" id="Phobius"/>
    </source>
</evidence>
<gene>
    <name evidence="6" type="ORF">BK007_07275</name>
</gene>
<evidence type="ECO:0000256" key="2">
    <source>
        <dbReference type="ARBA" id="ARBA00022676"/>
    </source>
</evidence>
<keyword evidence="4" id="KW-0472">Membrane</keyword>
<dbReference type="InterPro" id="IPR001173">
    <property type="entry name" value="Glyco_trans_2-like"/>
</dbReference>
<keyword evidence="4" id="KW-0812">Transmembrane</keyword>
<evidence type="ECO:0000259" key="5">
    <source>
        <dbReference type="Pfam" id="PF00535"/>
    </source>
</evidence>
<organism evidence="6 7">
    <name type="scientific">Methanobacterium subterraneum</name>
    <dbReference type="NCBI Taxonomy" id="59277"/>
    <lineage>
        <taxon>Archaea</taxon>
        <taxon>Methanobacteriati</taxon>
        <taxon>Methanobacteriota</taxon>
        <taxon>Methanomada group</taxon>
        <taxon>Methanobacteria</taxon>
        <taxon>Methanobacteriales</taxon>
        <taxon>Methanobacteriaceae</taxon>
        <taxon>Methanobacterium</taxon>
    </lineage>
</organism>
<comment type="similarity">
    <text evidence="1">Belongs to the glycosyltransferase 2 family.</text>
</comment>
<dbReference type="PANTHER" id="PTHR43179">
    <property type="entry name" value="RHAMNOSYLTRANSFERASE WBBL"/>
    <property type="match status" value="1"/>
</dbReference>
<evidence type="ECO:0000313" key="6">
    <source>
        <dbReference type="EMBL" id="AUB55819.1"/>
    </source>
</evidence>
<accession>A0A2H4VCK7</accession>
<evidence type="ECO:0000256" key="1">
    <source>
        <dbReference type="ARBA" id="ARBA00006739"/>
    </source>
</evidence>
<evidence type="ECO:0000313" key="7">
    <source>
        <dbReference type="Proteomes" id="UP000232806"/>
    </source>
</evidence>
<dbReference type="Proteomes" id="UP000232806">
    <property type="component" value="Chromosome"/>
</dbReference>
<dbReference type="PANTHER" id="PTHR43179:SF12">
    <property type="entry name" value="GALACTOFURANOSYLTRANSFERASE GLFT2"/>
    <property type="match status" value="1"/>
</dbReference>
<dbReference type="OrthoDB" id="46222at2157"/>
<keyword evidence="4" id="KW-1133">Transmembrane helix</keyword>
<dbReference type="Pfam" id="PF00535">
    <property type="entry name" value="Glycos_transf_2"/>
    <property type="match status" value="1"/>
</dbReference>
<keyword evidence="3 6" id="KW-0808">Transferase</keyword>
<dbReference type="InterPro" id="IPR029044">
    <property type="entry name" value="Nucleotide-diphossugar_trans"/>
</dbReference>
<reference evidence="6 7" key="1">
    <citation type="submission" date="2016-10" db="EMBL/GenBank/DDBJ databases">
        <title>Comparative genomics between deep and shallow subseafloor isolates.</title>
        <authorList>
            <person name="Ishii S."/>
            <person name="Miller J.R."/>
            <person name="Sutton G."/>
            <person name="Suzuki S."/>
            <person name="Methe B."/>
            <person name="Inagaki F."/>
            <person name="Imachi H."/>
        </authorList>
    </citation>
    <scope>NUCLEOTIDE SEQUENCE [LARGE SCALE GENOMIC DNA]</scope>
    <source>
        <strain evidence="6 7">MO-MB1</strain>
    </source>
</reference>
<feature type="transmembrane region" description="Helical" evidence="4">
    <location>
        <begin position="242"/>
        <end position="262"/>
    </location>
</feature>
<keyword evidence="2" id="KW-0328">Glycosyltransferase</keyword>
<protein>
    <submittedName>
        <fullName evidence="6">Glycosyl transferase family 2</fullName>
    </submittedName>
</protein>
<name>A0A2H4VCK7_9EURY</name>
<feature type="domain" description="Glycosyltransferase 2-like" evidence="5">
    <location>
        <begin position="4"/>
        <end position="174"/>
    </location>
</feature>
<evidence type="ECO:0000256" key="3">
    <source>
        <dbReference type="ARBA" id="ARBA00022679"/>
    </source>
</evidence>
<dbReference type="EMBL" id="CP017766">
    <property type="protein sequence ID" value="AUB55819.1"/>
    <property type="molecule type" value="Genomic_DNA"/>
</dbReference>
<dbReference type="CDD" id="cd04186">
    <property type="entry name" value="GT_2_like_c"/>
    <property type="match status" value="1"/>
</dbReference>
<sequence>MDLTVIIPNYNGQPFLGECLESLKNQDHPFDVIVIDNASQDGSAAHICENYPEFTLIENQENLGFAAAVNQGIKASSSEYIFLLNNDVQLEQGTISNLLKCIKKDENIFAVSSKIIQYHDPNKMDDAGDEYTILGWTRRVGYGKSPDNYVQEREIFSACAAASIYRRRILEEIGYFDENFFAYMEDVDLSYRARIHGYKCWYCPEAVVYHVGSQTSGSRYNEFKTRLAARNNVYVPYKNMPWPQLLVNLVFLGIGYFIKYIFFSRKGYGRIYWAGLKEGYKSRKKIGKVTYTHKNFKNYFIIQWILIRNTLRFLFY</sequence>
<dbReference type="Gene3D" id="3.90.550.10">
    <property type="entry name" value="Spore Coat Polysaccharide Biosynthesis Protein SpsA, Chain A"/>
    <property type="match status" value="1"/>
</dbReference>
<proteinExistence type="inferred from homology"/>